<gene>
    <name evidence="2" type="ORF">TIFTF001_014567</name>
</gene>
<protein>
    <submittedName>
        <fullName evidence="2">Uncharacterized protein</fullName>
    </submittedName>
</protein>
<keyword evidence="3" id="KW-1185">Reference proteome</keyword>
<name>A0AA88D8A4_FICCA</name>
<dbReference type="AlphaFoldDB" id="A0AA88D8A4"/>
<reference evidence="2" key="1">
    <citation type="submission" date="2023-07" db="EMBL/GenBank/DDBJ databases">
        <title>draft genome sequence of fig (Ficus carica).</title>
        <authorList>
            <person name="Takahashi T."/>
            <person name="Nishimura K."/>
        </authorList>
    </citation>
    <scope>NUCLEOTIDE SEQUENCE</scope>
</reference>
<organism evidence="2 3">
    <name type="scientific">Ficus carica</name>
    <name type="common">Common fig</name>
    <dbReference type="NCBI Taxonomy" id="3494"/>
    <lineage>
        <taxon>Eukaryota</taxon>
        <taxon>Viridiplantae</taxon>
        <taxon>Streptophyta</taxon>
        <taxon>Embryophyta</taxon>
        <taxon>Tracheophyta</taxon>
        <taxon>Spermatophyta</taxon>
        <taxon>Magnoliopsida</taxon>
        <taxon>eudicotyledons</taxon>
        <taxon>Gunneridae</taxon>
        <taxon>Pentapetalae</taxon>
        <taxon>rosids</taxon>
        <taxon>fabids</taxon>
        <taxon>Rosales</taxon>
        <taxon>Moraceae</taxon>
        <taxon>Ficeae</taxon>
        <taxon>Ficus</taxon>
    </lineage>
</organism>
<accession>A0AA88D8A4</accession>
<proteinExistence type="predicted"/>
<evidence type="ECO:0000313" key="2">
    <source>
        <dbReference type="EMBL" id="GMN45372.1"/>
    </source>
</evidence>
<comment type="caution">
    <text evidence="2">The sequence shown here is derived from an EMBL/GenBank/DDBJ whole genome shotgun (WGS) entry which is preliminary data.</text>
</comment>
<dbReference type="EMBL" id="BTGU01000020">
    <property type="protein sequence ID" value="GMN45372.1"/>
    <property type="molecule type" value="Genomic_DNA"/>
</dbReference>
<evidence type="ECO:0000256" key="1">
    <source>
        <dbReference type="SAM" id="MobiDB-lite"/>
    </source>
</evidence>
<feature type="region of interest" description="Disordered" evidence="1">
    <location>
        <begin position="1"/>
        <end position="84"/>
    </location>
</feature>
<evidence type="ECO:0000313" key="3">
    <source>
        <dbReference type="Proteomes" id="UP001187192"/>
    </source>
</evidence>
<sequence>MTSISPTVPQGGGSHENDRDLVRHSSTSDLVAEGRPNPNPLQRRPSLETTTSSGDRNRVAVPMTMGISPEKMKTQSENGDLDSCLQSHSRCQVPFSSLPKKWLY</sequence>
<dbReference type="Proteomes" id="UP001187192">
    <property type="component" value="Unassembled WGS sequence"/>
</dbReference>